<gene>
    <name evidence="2" type="ORF">BAUCODRAFT_578600</name>
</gene>
<evidence type="ECO:0000256" key="1">
    <source>
        <dbReference type="SAM" id="Phobius"/>
    </source>
</evidence>
<dbReference type="KEGG" id="bcom:BAUCODRAFT_578600"/>
<sequence length="209" mass="22583">MTESSKILVTARDVEQQIPAQQPRGLGTLSKETNAAPMEIAPAAPTPILVIRNGLLGDDGAFLEDEHENGLDLPDAPFPHWGFMATSLAYLGGVLTSIVLLGLLAPIRRLLTTLYGFRHVHVLSVHHSSKTRNRPAKHDIIGVFDSENAARVVITELMGQPEFEGRNVSIGFPVIGGDDVGVSIMDDWNGDAEDGGLVVLVQKMYVRGR</sequence>
<proteinExistence type="predicted"/>
<organism evidence="2 3">
    <name type="scientific">Baudoinia panamericana (strain UAMH 10762)</name>
    <name type="common">Angels' share fungus</name>
    <name type="synonym">Baudoinia compniacensis (strain UAMH 10762)</name>
    <dbReference type="NCBI Taxonomy" id="717646"/>
    <lineage>
        <taxon>Eukaryota</taxon>
        <taxon>Fungi</taxon>
        <taxon>Dikarya</taxon>
        <taxon>Ascomycota</taxon>
        <taxon>Pezizomycotina</taxon>
        <taxon>Dothideomycetes</taxon>
        <taxon>Dothideomycetidae</taxon>
        <taxon>Mycosphaerellales</taxon>
        <taxon>Teratosphaeriaceae</taxon>
        <taxon>Baudoinia</taxon>
    </lineage>
</organism>
<name>M2LK53_BAUPA</name>
<keyword evidence="1" id="KW-0472">Membrane</keyword>
<dbReference type="AlphaFoldDB" id="M2LK53"/>
<feature type="transmembrane region" description="Helical" evidence="1">
    <location>
        <begin position="81"/>
        <end position="105"/>
    </location>
</feature>
<reference evidence="2 3" key="1">
    <citation type="journal article" date="2012" name="PLoS Pathog.">
        <title>Diverse lifestyles and strategies of plant pathogenesis encoded in the genomes of eighteen Dothideomycetes fungi.</title>
        <authorList>
            <person name="Ohm R.A."/>
            <person name="Feau N."/>
            <person name="Henrissat B."/>
            <person name="Schoch C.L."/>
            <person name="Horwitz B.A."/>
            <person name="Barry K.W."/>
            <person name="Condon B.J."/>
            <person name="Copeland A.C."/>
            <person name="Dhillon B."/>
            <person name="Glaser F."/>
            <person name="Hesse C.N."/>
            <person name="Kosti I."/>
            <person name="LaButti K."/>
            <person name="Lindquist E.A."/>
            <person name="Lucas S."/>
            <person name="Salamov A.A."/>
            <person name="Bradshaw R.E."/>
            <person name="Ciuffetti L."/>
            <person name="Hamelin R.C."/>
            <person name="Kema G.H.J."/>
            <person name="Lawrence C."/>
            <person name="Scott J.A."/>
            <person name="Spatafora J.W."/>
            <person name="Turgeon B.G."/>
            <person name="de Wit P.J.G.M."/>
            <person name="Zhong S."/>
            <person name="Goodwin S.B."/>
            <person name="Grigoriev I.V."/>
        </authorList>
    </citation>
    <scope>NUCLEOTIDE SEQUENCE [LARGE SCALE GENOMIC DNA]</scope>
    <source>
        <strain evidence="2 3">UAMH 10762</strain>
    </source>
</reference>
<protein>
    <submittedName>
        <fullName evidence="2">Uncharacterized protein</fullName>
    </submittedName>
</protein>
<keyword evidence="1" id="KW-0812">Transmembrane</keyword>
<dbReference type="RefSeq" id="XP_007678404.1">
    <property type="nucleotide sequence ID" value="XM_007680214.1"/>
</dbReference>
<dbReference type="HOGENOM" id="CLU_1315194_0_0_1"/>
<keyword evidence="1" id="KW-1133">Transmembrane helix</keyword>
<accession>M2LK53</accession>
<dbReference type="Proteomes" id="UP000011761">
    <property type="component" value="Unassembled WGS sequence"/>
</dbReference>
<dbReference type="EMBL" id="KB445558">
    <property type="protein sequence ID" value="EMC94622.1"/>
    <property type="molecule type" value="Genomic_DNA"/>
</dbReference>
<dbReference type="GeneID" id="19115763"/>
<evidence type="ECO:0000313" key="2">
    <source>
        <dbReference type="EMBL" id="EMC94622.1"/>
    </source>
</evidence>
<keyword evidence="3" id="KW-1185">Reference proteome</keyword>
<evidence type="ECO:0000313" key="3">
    <source>
        <dbReference type="Proteomes" id="UP000011761"/>
    </source>
</evidence>